<accession>A0A350H8Q5</accession>
<dbReference type="EMBL" id="DMZY01000060">
    <property type="protein sequence ID" value="HAV91921.1"/>
    <property type="molecule type" value="Genomic_DNA"/>
</dbReference>
<reference evidence="1 2" key="1">
    <citation type="journal article" date="2018" name="Nat. Biotechnol.">
        <title>A standardized bacterial taxonomy based on genome phylogeny substantially revises the tree of life.</title>
        <authorList>
            <person name="Parks D.H."/>
            <person name="Chuvochina M."/>
            <person name="Waite D.W."/>
            <person name="Rinke C."/>
            <person name="Skarshewski A."/>
            <person name="Chaumeil P.A."/>
            <person name="Hugenholtz P."/>
        </authorList>
    </citation>
    <scope>NUCLEOTIDE SEQUENCE [LARGE SCALE GENOMIC DNA]</scope>
    <source>
        <strain evidence="1">UBA9956</strain>
    </source>
</reference>
<comment type="caution">
    <text evidence="1">The sequence shown here is derived from an EMBL/GenBank/DDBJ whole genome shotgun (WGS) entry which is preliminary data.</text>
</comment>
<protein>
    <recommendedName>
        <fullName evidence="3">PorV/PorQ family protein</fullName>
    </recommendedName>
</protein>
<dbReference type="NCBIfam" id="NF033709">
    <property type="entry name" value="PorV_fam"/>
    <property type="match status" value="1"/>
</dbReference>
<dbReference type="Proteomes" id="UP000264062">
    <property type="component" value="Unassembled WGS sequence"/>
</dbReference>
<sequence>MKRLFILFIFIYVSINSLTLDEFFNAQSINVGFSFLKTSPDPVCLSLGDAGTAGYKSSSNFLINPASPAFITDKSAAFSYRYSLSALNISFVSLQMPILSGVLSISTGYSSSDTIPLRNEYPTSDHLGLYRFSSFSVGIAYSKEIVKGIYIGLLGRSISEISYDLSKTAFVGGAGLLMDFERVKGFSVGVSLLNMGGRVRYDEGNTDYIIPPFTLRAGVREYIRISDNMNTTVMADFIKINDQKYKLSFSDEFEILGNFTVRGGYIFNDPTRFFSLGVGMKTDRLRIDYAFSPYTYNLGIDNSISLTYMF</sequence>
<proteinExistence type="predicted"/>
<organism evidence="1 2">
    <name type="scientific">candidate division WOR-3 bacterium</name>
    <dbReference type="NCBI Taxonomy" id="2052148"/>
    <lineage>
        <taxon>Bacteria</taxon>
        <taxon>Bacteria division WOR-3</taxon>
    </lineage>
</organism>
<evidence type="ECO:0000313" key="1">
    <source>
        <dbReference type="EMBL" id="HAV91921.1"/>
    </source>
</evidence>
<gene>
    <name evidence="1" type="ORF">DCW38_01915</name>
</gene>
<dbReference type="AlphaFoldDB" id="A0A350H8Q5"/>
<evidence type="ECO:0008006" key="3">
    <source>
        <dbReference type="Google" id="ProtNLM"/>
    </source>
</evidence>
<evidence type="ECO:0000313" key="2">
    <source>
        <dbReference type="Proteomes" id="UP000264062"/>
    </source>
</evidence>
<name>A0A350H8Q5_UNCW3</name>